<keyword evidence="1" id="KW-0175">Coiled coil</keyword>
<evidence type="ECO:0000259" key="4">
    <source>
        <dbReference type="Pfam" id="PF12234"/>
    </source>
</evidence>
<dbReference type="GO" id="GO:0007035">
    <property type="term" value="P:vacuolar acidification"/>
    <property type="evidence" value="ECO:0007669"/>
    <property type="project" value="TreeGrafter"/>
</dbReference>
<accession>A0A8H6EFU3</accession>
<feature type="domain" description="Sfi1 spindle body" evidence="3">
    <location>
        <begin position="597"/>
        <end position="1161"/>
    </location>
</feature>
<reference evidence="5 6" key="1">
    <citation type="journal article" date="2020" name="Phytopathology">
        <title>A high-quality genome resource of Botrytis fragariae, a new and rapidly spreading fungal pathogen causing strawberry gray mold in the U.S.A.</title>
        <authorList>
            <person name="Wu Y."/>
            <person name="Saski C.A."/>
            <person name="Schnabel G."/>
            <person name="Xiao S."/>
            <person name="Hu M."/>
        </authorList>
    </citation>
    <scope>NUCLEOTIDE SEQUENCE [LARGE SCALE GENOMIC DNA]</scope>
    <source>
        <strain evidence="5 6">BVB16</strain>
    </source>
</reference>
<dbReference type="RefSeq" id="XP_037189307.1">
    <property type="nucleotide sequence ID" value="XM_037340084.1"/>
</dbReference>
<dbReference type="InterPro" id="IPR022033">
    <property type="entry name" value="Rav1p_C"/>
</dbReference>
<feature type="domain" description="RAVE complex protein Rav1 C-terminal" evidence="4">
    <location>
        <begin position="1860"/>
        <end position="2487"/>
    </location>
</feature>
<dbReference type="Pfam" id="PF08457">
    <property type="entry name" value="Sfi1"/>
    <property type="match status" value="1"/>
</dbReference>
<evidence type="ECO:0000256" key="1">
    <source>
        <dbReference type="SAM" id="Coils"/>
    </source>
</evidence>
<dbReference type="Gene3D" id="2.130.10.10">
    <property type="entry name" value="YVTN repeat-like/Quinoprotein amine dehydrogenase"/>
    <property type="match status" value="1"/>
</dbReference>
<feature type="region of interest" description="Disordered" evidence="2">
    <location>
        <begin position="128"/>
        <end position="156"/>
    </location>
</feature>
<dbReference type="Proteomes" id="UP000531561">
    <property type="component" value="Unassembled WGS sequence"/>
</dbReference>
<dbReference type="InterPro" id="IPR052208">
    <property type="entry name" value="DmX-like/RAVE_component"/>
</dbReference>
<dbReference type="PANTHER" id="PTHR13950:SF9">
    <property type="entry name" value="RABCONNECTIN-3A"/>
    <property type="match status" value="1"/>
</dbReference>
<evidence type="ECO:0000313" key="6">
    <source>
        <dbReference type="Proteomes" id="UP000531561"/>
    </source>
</evidence>
<dbReference type="InterPro" id="IPR013665">
    <property type="entry name" value="Sfi1_dom"/>
</dbReference>
<comment type="caution">
    <text evidence="5">The sequence shown here is derived from an EMBL/GenBank/DDBJ whole genome shotgun (WGS) entry which is preliminary data.</text>
</comment>
<feature type="compositionally biased region" description="Basic and acidic residues" evidence="2">
    <location>
        <begin position="455"/>
        <end position="480"/>
    </location>
</feature>
<dbReference type="OrthoDB" id="342131at2759"/>
<feature type="compositionally biased region" description="Pro residues" evidence="2">
    <location>
        <begin position="212"/>
        <end position="224"/>
    </location>
</feature>
<feature type="coiled-coil region" evidence="1">
    <location>
        <begin position="523"/>
        <end position="596"/>
    </location>
</feature>
<feature type="compositionally biased region" description="Polar residues" evidence="2">
    <location>
        <begin position="251"/>
        <end position="260"/>
    </location>
</feature>
<dbReference type="InterPro" id="IPR036322">
    <property type="entry name" value="WD40_repeat_dom_sf"/>
</dbReference>
<dbReference type="GeneID" id="59263776"/>
<feature type="region of interest" description="Disordered" evidence="2">
    <location>
        <begin position="169"/>
        <end position="194"/>
    </location>
</feature>
<feature type="region of interest" description="Disordered" evidence="2">
    <location>
        <begin position="207"/>
        <end position="339"/>
    </location>
</feature>
<organism evidence="5 6">
    <name type="scientific">Botrytis fragariae</name>
    <dbReference type="NCBI Taxonomy" id="1964551"/>
    <lineage>
        <taxon>Eukaryota</taxon>
        <taxon>Fungi</taxon>
        <taxon>Dikarya</taxon>
        <taxon>Ascomycota</taxon>
        <taxon>Pezizomycotina</taxon>
        <taxon>Leotiomycetes</taxon>
        <taxon>Helotiales</taxon>
        <taxon>Sclerotiniaceae</taxon>
        <taxon>Botrytis</taxon>
    </lineage>
</organism>
<dbReference type="EMBL" id="JABFCT010000014">
    <property type="protein sequence ID" value="KAF5870360.1"/>
    <property type="molecule type" value="Genomic_DNA"/>
</dbReference>
<evidence type="ECO:0000259" key="3">
    <source>
        <dbReference type="Pfam" id="PF08457"/>
    </source>
</evidence>
<sequence>MSPLSLPSLYDGGQSYSWTTTTDEPYYTDDDLVILHDIVVRAQHILPTLPPKDRLPTLALARAYYEFLPDLGIHPDHDSRYFRFIFKIGVTGEPTGTLFDKFEECLAKRGITLEFDYNTHDYLRSNKAASQDVADNKESDTLYNDENESPLPRRNSETGVLDLGIAAQARAPPQEPKHKRNKSVSPLPLGPATPAKLNELKSFISEATRAPSPEPIPEPTPQPPRTTQKGREERGLNNVRNWLEASEDGSPRSQSRSISAHGSIRSINRHPERGASRGRPPGRIPINNTTYEYQDVSDELTTPSEAEEDEAQKAEEQEVEEQKIEELESDDEDGEEQFHDSFEELEEEEDDEEFYDASEVFDLNNPWVRHVIKQNKKAKIIREHYLHDLVIRKLLSWRDQARERLERKAKLNAVAVKHDTGALKEQALSGWLERARAKKFQRLLLEAQAQQQRRQEEQRLEEEQRLHEEQHFQEEQEKQQLARQAQLEPKKAEPKAVAMKNNNNALKEQALSGWLEKIRAKKAQKLLLEAQAQQQQRLDEQEKQKLAYQAQLEAEQRLHEQNIYEAQQAKLYKAQKDSEKARLAELEAERAELEFEQKFRAKGKKFARIGLRAVSCRNDHLKEKAFTHWLAIARDKVEATKAAERQMMRSRTFKAWKSHTKESEEKVQLGEEKARQVQLKKFLGKWKAKKEKIEVDELEAAEVDKCNMLERVFSKMAEKKKVKDFSKGVEQRSKQRALSTWVEKAQAVAEATQLADDENLLKAVEKTMKTWKQKTVKQVALSQEAEFIAETKKKADSMQKWHREAQTAPARRRVQDGHNAGVLKGALHSWKKRAEKEKQAAEIDRAKILREAFTKWRHQTRAKISQAISEGRAVAKAFKIWELQTKLKGAKARREEDIKFACLEVWFDRAQDTRSRRWEREETARRYDNTNLATSVLKCWYARMDEKADFEAQATELQAPRILGECFDSMREKAKKIAIDNKTARGCRKFFLMRTALYAWRDATFKSKREKRKQAYIKVRRNRKYAIGRRWLSCWHAKAQEKMALNEQAGQFAQGKTYIIGMDKFDQWRARTDEVAEYEPLWKEMVMRKFFNRWKDRTESLQVLNIEATLDHQEHNQSEALRKWRLKAIQAKARANTAKEVHDRSTRRGQRKMLHHWQKRTANQRPIVEDGTPPGTETAENWSDFGDEVEMDEISRRLYEKRSAVEKRPAVLNPITPGYMATPSRRRVAASVRYQSTSARGTLQTPRTAPIRSMRAVLPGKAQAKLQAVCTGYWNDRRLIAYITGNAFVILTGADAILQTIYDDDDTQLEAIALDESSGKIATCAGSNVRIYKPYGQDEGVLKWSLQHSISIDESGIDTANTLSWGISEELLVGSSWLTLYSTIDAPVVVWKQQLANPVKFANFSYDSAFIASSGKYDRFVKIWRRLSFGNDDSRFDFTYLPHLRAVTNMHWRRPFHIDQTIDNVLYTVCADNLLRIWAPTDVHSLQSLQLWGQIDLQESIQPRGLDGEKVSKLRFAFIIDGRDFTVATEHAVQERAATDSKEDHALAHLIEVANRNPEICVVLDEHGHLSAWGLENIGSKTKQPTNIFNIAHVDGLELGLPAELGDDASYVQLYNFCNHSGGNLNVLVHHFDGKIEFFEADVANLFDPSPRLHRFKSKALWTGHSAAIKKIVRNVSGRAVVSRTDGNESIVWKHMEHAGGTSVFRQSIITQSEHVHRICVMRKGNFVIYLHHDHITLWDTRQSAAVKLADCKFSIIGKPLCILMLPEVNKEGPVAHVATITSKMKGIVWEVRLPQRRVSAQVNGYHQEASIREFCQFGLGNDDDLAYVLPVDPAGSPPVISGFLDTFARDIAISYTHSGLLRSWTARIDIEKETVDWLQTCSVDTGISEPALASGSSIRKAALVNSSRSELTIWDVRGARLEYSQDYESQDTIQDLDWTSTPDDQSILAVGFRYRVILLAQMRYDYLNKGPAWAAIREVNIRDLTPHPIGDSTWLGGGNFIVGAGNQLFVYDKEVDSSASTFLPPRKTPWDLFDIVSRLNGPLPVYHPQFLSQYILAGKNLLVQHILLALYKILKYYIEGEPIDSHLGMNIEDFYISSENAPSASKGIKSTFDGFSEENEVETVTESVAAAITEKLTQIALPQLSRQEQIHLADIVECVAIVERQRRSMDDNAARFMLFFRQHVLRRGRANELSLSWREINWAYHSNSQDILADMVSRQFHGRMLWEHARESGIFMWMTDANALKAQFEVIARNEYTKSDLKNPIDCSLYYLALKKKAVLQGLWRMAAWNREQGATTRLLANNFSEKKWRTAAMKNAYALLGKRRFEYAAAFFLLADCLKDAVNVILSQLKDLQLAIAVTRVYEGEHGPVLKELLEEKVLPLAAQEGNRWLASWAFWMLHRRDMAVRALISPVYTLLETPQSPDLNAKLFLTDDPALVVLYSQLRQKTLQTLRGASKVTPKVEWAFVLHNSRLYDRMGCDLLALDLVRNWEFLLPTKPDFKSFDGEINPRKMLRRRSSLVVADLPASGIGMGSAAGDEKDMPKGQQTHKPPPTVFEEPEANSLLDSFGF</sequence>
<dbReference type="InterPro" id="IPR015943">
    <property type="entry name" value="WD40/YVTN_repeat-like_dom_sf"/>
</dbReference>
<name>A0A8H6EFU3_9HELO</name>
<feature type="compositionally biased region" description="Basic and acidic residues" evidence="2">
    <location>
        <begin position="311"/>
        <end position="326"/>
    </location>
</feature>
<feature type="region of interest" description="Disordered" evidence="2">
    <location>
        <begin position="2532"/>
        <end position="2570"/>
    </location>
</feature>
<evidence type="ECO:0000256" key="2">
    <source>
        <dbReference type="SAM" id="MobiDB-lite"/>
    </source>
</evidence>
<feature type="region of interest" description="Disordered" evidence="2">
    <location>
        <begin position="455"/>
        <end position="488"/>
    </location>
</feature>
<protein>
    <submittedName>
        <fullName evidence="5">Putative wd repeat-containing protein</fullName>
    </submittedName>
</protein>
<evidence type="ECO:0000313" key="5">
    <source>
        <dbReference type="EMBL" id="KAF5870360.1"/>
    </source>
</evidence>
<dbReference type="Pfam" id="PF12234">
    <property type="entry name" value="Rav1p_C"/>
    <property type="match status" value="1"/>
</dbReference>
<dbReference type="GO" id="GO:0043291">
    <property type="term" value="C:RAVE complex"/>
    <property type="evidence" value="ECO:0007669"/>
    <property type="project" value="TreeGrafter"/>
</dbReference>
<keyword evidence="6" id="KW-1185">Reference proteome</keyword>
<proteinExistence type="predicted"/>
<dbReference type="SUPFAM" id="SSF50978">
    <property type="entry name" value="WD40 repeat-like"/>
    <property type="match status" value="2"/>
</dbReference>
<gene>
    <name evidence="5" type="ORF">Bfra_009744</name>
</gene>
<dbReference type="PANTHER" id="PTHR13950">
    <property type="entry name" value="RABCONNECTIN-RELATED"/>
    <property type="match status" value="1"/>
</dbReference>